<dbReference type="PANTHER" id="PTHR32322:SF18">
    <property type="entry name" value="S-ADENOSYLMETHIONINE_S-ADENOSYLHOMOCYSTEINE TRANSPORTER"/>
    <property type="match status" value="1"/>
</dbReference>
<comment type="similarity">
    <text evidence="2">Belongs to the EamA transporter family.</text>
</comment>
<feature type="transmembrane region" description="Helical" evidence="7">
    <location>
        <begin position="188"/>
        <end position="211"/>
    </location>
</feature>
<evidence type="ECO:0000256" key="6">
    <source>
        <dbReference type="ARBA" id="ARBA00023136"/>
    </source>
</evidence>
<keyword evidence="4 7" id="KW-0812">Transmembrane</keyword>
<evidence type="ECO:0000256" key="7">
    <source>
        <dbReference type="SAM" id="Phobius"/>
    </source>
</evidence>
<dbReference type="OrthoDB" id="9815120at2"/>
<evidence type="ECO:0000259" key="8">
    <source>
        <dbReference type="Pfam" id="PF00892"/>
    </source>
</evidence>
<evidence type="ECO:0000256" key="2">
    <source>
        <dbReference type="ARBA" id="ARBA00007362"/>
    </source>
</evidence>
<name>A0A2M9HM04_9BIFI</name>
<comment type="caution">
    <text evidence="9">The sequence shown here is derived from an EMBL/GenBank/DDBJ whole genome shotgun (WGS) entry which is preliminary data.</text>
</comment>
<feature type="transmembrane region" description="Helical" evidence="7">
    <location>
        <begin position="42"/>
        <end position="59"/>
    </location>
</feature>
<feature type="transmembrane region" description="Helical" evidence="7">
    <location>
        <begin position="231"/>
        <end position="251"/>
    </location>
</feature>
<keyword evidence="5 7" id="KW-1133">Transmembrane helix</keyword>
<feature type="transmembrane region" description="Helical" evidence="7">
    <location>
        <begin position="291"/>
        <end position="310"/>
    </location>
</feature>
<keyword evidence="10" id="KW-1185">Reference proteome</keyword>
<proteinExistence type="inferred from homology"/>
<accession>A0A2M9HM04</accession>
<evidence type="ECO:0000313" key="9">
    <source>
        <dbReference type="EMBL" id="PJM77845.1"/>
    </source>
</evidence>
<dbReference type="AlphaFoldDB" id="A0A2M9HM04"/>
<dbReference type="Proteomes" id="UP000229239">
    <property type="component" value="Unassembled WGS sequence"/>
</dbReference>
<gene>
    <name evidence="9" type="ORF">CSQ86_01995</name>
</gene>
<evidence type="ECO:0000256" key="1">
    <source>
        <dbReference type="ARBA" id="ARBA00004651"/>
    </source>
</evidence>
<evidence type="ECO:0000313" key="10">
    <source>
        <dbReference type="Proteomes" id="UP000229239"/>
    </source>
</evidence>
<feature type="domain" description="EamA" evidence="8">
    <location>
        <begin position="15"/>
        <end position="148"/>
    </location>
</feature>
<evidence type="ECO:0000256" key="3">
    <source>
        <dbReference type="ARBA" id="ARBA00022475"/>
    </source>
</evidence>
<dbReference type="EMBL" id="PEBJ01000001">
    <property type="protein sequence ID" value="PJM77845.1"/>
    <property type="molecule type" value="Genomic_DNA"/>
</dbReference>
<keyword evidence="6 7" id="KW-0472">Membrane</keyword>
<evidence type="ECO:0000256" key="4">
    <source>
        <dbReference type="ARBA" id="ARBA00022692"/>
    </source>
</evidence>
<feature type="transmembrane region" description="Helical" evidence="7">
    <location>
        <begin position="79"/>
        <end position="100"/>
    </location>
</feature>
<dbReference type="InterPro" id="IPR037185">
    <property type="entry name" value="EmrE-like"/>
</dbReference>
<dbReference type="RefSeq" id="WP_100493444.1">
    <property type="nucleotide sequence ID" value="NZ_PEBJ01000001.1"/>
</dbReference>
<comment type="subcellular location">
    <subcellularLocation>
        <location evidence="1">Cell membrane</location>
        <topology evidence="1">Multi-pass membrane protein</topology>
    </subcellularLocation>
</comment>
<evidence type="ECO:0000256" key="5">
    <source>
        <dbReference type="ARBA" id="ARBA00022989"/>
    </source>
</evidence>
<dbReference type="PANTHER" id="PTHR32322">
    <property type="entry name" value="INNER MEMBRANE TRANSPORTER"/>
    <property type="match status" value="1"/>
</dbReference>
<dbReference type="GO" id="GO:0005886">
    <property type="term" value="C:plasma membrane"/>
    <property type="evidence" value="ECO:0007669"/>
    <property type="project" value="UniProtKB-SubCell"/>
</dbReference>
<organism evidence="9 10">
    <name type="scientific">Bifidobacterium felsineum</name>
    <dbReference type="NCBI Taxonomy" id="2045440"/>
    <lineage>
        <taxon>Bacteria</taxon>
        <taxon>Bacillati</taxon>
        <taxon>Actinomycetota</taxon>
        <taxon>Actinomycetes</taxon>
        <taxon>Bifidobacteriales</taxon>
        <taxon>Bifidobacteriaceae</taxon>
        <taxon>Bifidobacterium</taxon>
    </lineage>
</organism>
<feature type="transmembrane region" description="Helical" evidence="7">
    <location>
        <begin position="12"/>
        <end position="36"/>
    </location>
</feature>
<sequence length="315" mass="33559">MKKAVVNILNRVPVVLIVIGEALVIYTATAIAKLAFTQLDPLYSVWYRVGFMTLLLLAWRRPWQRAKRDRLFKRSARSWGLVVLLGCALVLMNTMFYVAISNMDMGIAVSIEFIGPLSVAVITGRSWRERLGIGIAAVGVVLLAGISLSDPAGSGSFLIGLIAILIGGSMWGVYIVTGRRVAAGGNSLDNLCIAVTIGWIVQSLFLGVPAVEHVIWPKSDATWALEPGGSFKLLALLFTISLMASFIPYVVEQITLRRTTSGAFSVMQSINPAVAVAVGLVFGEIPGVGELIGVALVIFAVIVTFSGDAAPAKGK</sequence>
<feature type="domain" description="EamA" evidence="8">
    <location>
        <begin position="159"/>
        <end position="305"/>
    </location>
</feature>
<reference evidence="10" key="1">
    <citation type="submission" date="2017-10" db="EMBL/GenBank/DDBJ databases">
        <title>Draft genome sequences of strains TRE 1, TRE 9, TRE H and TRI 7, isolated from tamarins, belonging to four potential novel Bifidobacterium species.</title>
        <authorList>
            <person name="Mattarelli P."/>
            <person name="Modesto M."/>
            <person name="Puglisi E."/>
            <person name="Morelli L."/>
            <person name="Bonetti A."/>
            <person name="Spezio C."/>
            <person name="Sandri C."/>
        </authorList>
    </citation>
    <scope>NUCLEOTIDE SEQUENCE [LARGE SCALE GENOMIC DNA]</scope>
    <source>
        <strain evidence="10">TREH</strain>
    </source>
</reference>
<dbReference type="InterPro" id="IPR000620">
    <property type="entry name" value="EamA_dom"/>
</dbReference>
<dbReference type="Pfam" id="PF00892">
    <property type="entry name" value="EamA"/>
    <property type="match status" value="2"/>
</dbReference>
<keyword evidence="3" id="KW-1003">Cell membrane</keyword>
<dbReference type="InterPro" id="IPR050638">
    <property type="entry name" value="AA-Vitamin_Transporters"/>
</dbReference>
<protein>
    <submittedName>
        <fullName evidence="9">Threonine transporter RhtB</fullName>
    </submittedName>
</protein>
<feature type="transmembrane region" description="Helical" evidence="7">
    <location>
        <begin position="155"/>
        <end position="176"/>
    </location>
</feature>
<feature type="transmembrane region" description="Helical" evidence="7">
    <location>
        <begin position="131"/>
        <end position="149"/>
    </location>
</feature>
<feature type="transmembrane region" description="Helical" evidence="7">
    <location>
        <begin position="106"/>
        <end position="124"/>
    </location>
</feature>
<feature type="transmembrane region" description="Helical" evidence="7">
    <location>
        <begin position="263"/>
        <end position="285"/>
    </location>
</feature>
<dbReference type="SUPFAM" id="SSF103481">
    <property type="entry name" value="Multidrug resistance efflux transporter EmrE"/>
    <property type="match status" value="2"/>
</dbReference>